<organism evidence="1">
    <name type="scientific">marine sediment metagenome</name>
    <dbReference type="NCBI Taxonomy" id="412755"/>
    <lineage>
        <taxon>unclassified sequences</taxon>
        <taxon>metagenomes</taxon>
        <taxon>ecological metagenomes</taxon>
    </lineage>
</organism>
<name>A0A0F9DA57_9ZZZZ</name>
<sequence>MNRWRPLNWGFPTGTWWDKPEVAYEVGADTMYEEILKLLKDLQKDLKDDSLVSFKVLYELLGVKYGNYNKRT</sequence>
<dbReference type="EMBL" id="LAZR01042688">
    <property type="protein sequence ID" value="KKL08928.1"/>
    <property type="molecule type" value="Genomic_DNA"/>
</dbReference>
<accession>A0A0F9DA57</accession>
<gene>
    <name evidence="1" type="ORF">LCGC14_2570950</name>
</gene>
<protein>
    <submittedName>
        <fullName evidence="1">Uncharacterized protein</fullName>
    </submittedName>
</protein>
<proteinExistence type="predicted"/>
<reference evidence="1" key="1">
    <citation type="journal article" date="2015" name="Nature">
        <title>Complex archaea that bridge the gap between prokaryotes and eukaryotes.</title>
        <authorList>
            <person name="Spang A."/>
            <person name="Saw J.H."/>
            <person name="Jorgensen S.L."/>
            <person name="Zaremba-Niedzwiedzka K."/>
            <person name="Martijn J."/>
            <person name="Lind A.E."/>
            <person name="van Eijk R."/>
            <person name="Schleper C."/>
            <person name="Guy L."/>
            <person name="Ettema T.J."/>
        </authorList>
    </citation>
    <scope>NUCLEOTIDE SEQUENCE</scope>
</reference>
<evidence type="ECO:0000313" key="1">
    <source>
        <dbReference type="EMBL" id="KKL08928.1"/>
    </source>
</evidence>
<dbReference type="AlphaFoldDB" id="A0A0F9DA57"/>
<comment type="caution">
    <text evidence="1">The sequence shown here is derived from an EMBL/GenBank/DDBJ whole genome shotgun (WGS) entry which is preliminary data.</text>
</comment>